<evidence type="ECO:0000313" key="4">
    <source>
        <dbReference type="Proteomes" id="UP000059074"/>
    </source>
</evidence>
<evidence type="ECO:0000313" key="3">
    <source>
        <dbReference type="EMBL" id="KWT71253.1"/>
    </source>
</evidence>
<dbReference type="CDD" id="cd02511">
    <property type="entry name" value="Beta4Glucosyltransferase"/>
    <property type="match status" value="1"/>
</dbReference>
<dbReference type="Proteomes" id="UP000059074">
    <property type="component" value="Unassembled WGS sequence"/>
</dbReference>
<dbReference type="GO" id="GO:0016740">
    <property type="term" value="F:transferase activity"/>
    <property type="evidence" value="ECO:0007669"/>
    <property type="project" value="UniProtKB-KW"/>
</dbReference>
<comment type="similarity">
    <text evidence="1">Belongs to the glycosyltransferase 2 family. WaaE/KdtX subfamily.</text>
</comment>
<evidence type="ECO:0000256" key="1">
    <source>
        <dbReference type="ARBA" id="ARBA00038494"/>
    </source>
</evidence>
<keyword evidence="4" id="KW-1185">Reference proteome</keyword>
<gene>
    <name evidence="3" type="ORF">APY04_0504</name>
</gene>
<dbReference type="AlphaFoldDB" id="A0A109BM14"/>
<protein>
    <submittedName>
        <fullName evidence="3">Lipopolysaccharide biosynthesis glycosyltransferase</fullName>
    </submittedName>
</protein>
<dbReference type="Pfam" id="PF00535">
    <property type="entry name" value="Glycos_transf_2"/>
    <property type="match status" value="1"/>
</dbReference>
<organism evidence="3 4">
    <name type="scientific">Hyphomicrobium sulfonivorans</name>
    <dbReference type="NCBI Taxonomy" id="121290"/>
    <lineage>
        <taxon>Bacteria</taxon>
        <taxon>Pseudomonadati</taxon>
        <taxon>Pseudomonadota</taxon>
        <taxon>Alphaproteobacteria</taxon>
        <taxon>Hyphomicrobiales</taxon>
        <taxon>Hyphomicrobiaceae</taxon>
        <taxon>Hyphomicrobium</taxon>
    </lineage>
</organism>
<proteinExistence type="inferred from homology"/>
<dbReference type="PATRIC" id="fig|121290.4.peg.2529"/>
<dbReference type="EMBL" id="LMTR01000026">
    <property type="protein sequence ID" value="KWT71253.1"/>
    <property type="molecule type" value="Genomic_DNA"/>
</dbReference>
<dbReference type="SUPFAM" id="SSF53448">
    <property type="entry name" value="Nucleotide-diphospho-sugar transferases"/>
    <property type="match status" value="1"/>
</dbReference>
<dbReference type="STRING" id="121290.APY04_0504"/>
<evidence type="ECO:0000259" key="2">
    <source>
        <dbReference type="Pfam" id="PF00535"/>
    </source>
</evidence>
<name>A0A109BM14_HYPSL</name>
<comment type="caution">
    <text evidence="3">The sequence shown here is derived from an EMBL/GenBank/DDBJ whole genome shotgun (WGS) entry which is preliminary data.</text>
</comment>
<sequence>MTNSRADSMSTGLSCCIITHNEADRIERCIEAVRGVVDEVVIVDSGSTDDTLARAEAMGARIFHNDWVGYGPQKRFAEDCAQHDWILNLDADEIVTPELAAEITALMRTPKSDRLPAYRFRQVTVYPGKERPRLWADYHNYIRLYDRSKVRFRNSLVHDTVDAGSHPVGQLKGIALHYSWRSLKHVRDKLERYTDLQAKELKKPRWYAYARLPFEYPVLFFRYYILRSNVTGGITGLRITHEIARARTRRLLKIARSPR</sequence>
<dbReference type="PANTHER" id="PTHR43630">
    <property type="entry name" value="POLY-BETA-1,6-N-ACETYL-D-GLUCOSAMINE SYNTHASE"/>
    <property type="match status" value="1"/>
</dbReference>
<keyword evidence="3" id="KW-0808">Transferase</keyword>
<accession>A0A109BM14</accession>
<feature type="domain" description="Glycosyltransferase 2-like" evidence="2">
    <location>
        <begin position="14"/>
        <end position="133"/>
    </location>
</feature>
<dbReference type="PANTHER" id="PTHR43630:SF2">
    <property type="entry name" value="GLYCOSYLTRANSFERASE"/>
    <property type="match status" value="1"/>
</dbReference>
<dbReference type="InterPro" id="IPR029044">
    <property type="entry name" value="Nucleotide-diphossugar_trans"/>
</dbReference>
<dbReference type="Gene3D" id="3.90.550.10">
    <property type="entry name" value="Spore Coat Polysaccharide Biosynthesis Protein SpsA, Chain A"/>
    <property type="match status" value="1"/>
</dbReference>
<dbReference type="InterPro" id="IPR001173">
    <property type="entry name" value="Glyco_trans_2-like"/>
</dbReference>
<reference evidence="3 4" key="1">
    <citation type="submission" date="2015-10" db="EMBL/GenBank/DDBJ databases">
        <title>Transcriptomic analysis of a linuron degrading triple-species bacterial consortium.</title>
        <authorList>
            <person name="Albers P."/>
        </authorList>
    </citation>
    <scope>NUCLEOTIDE SEQUENCE [LARGE SCALE GENOMIC DNA]</scope>
    <source>
        <strain evidence="3 4">WDL6</strain>
    </source>
</reference>